<gene>
    <name evidence="3" type="ORF">HDU87_002637</name>
</gene>
<proteinExistence type="predicted"/>
<dbReference type="Proteomes" id="UP001212152">
    <property type="component" value="Unassembled WGS sequence"/>
</dbReference>
<organism evidence="3 4">
    <name type="scientific">Geranomyces variabilis</name>
    <dbReference type="NCBI Taxonomy" id="109894"/>
    <lineage>
        <taxon>Eukaryota</taxon>
        <taxon>Fungi</taxon>
        <taxon>Fungi incertae sedis</taxon>
        <taxon>Chytridiomycota</taxon>
        <taxon>Chytridiomycota incertae sedis</taxon>
        <taxon>Chytridiomycetes</taxon>
        <taxon>Spizellomycetales</taxon>
        <taxon>Powellomycetaceae</taxon>
        <taxon>Geranomyces</taxon>
    </lineage>
</organism>
<dbReference type="AlphaFoldDB" id="A0AAD5TTQ5"/>
<keyword evidence="2" id="KW-1133">Transmembrane helix</keyword>
<keyword evidence="4" id="KW-1185">Reference proteome</keyword>
<feature type="compositionally biased region" description="Polar residues" evidence="1">
    <location>
        <begin position="1"/>
        <end position="12"/>
    </location>
</feature>
<feature type="transmembrane region" description="Helical" evidence="2">
    <location>
        <begin position="429"/>
        <end position="453"/>
    </location>
</feature>
<feature type="region of interest" description="Disordered" evidence="1">
    <location>
        <begin position="1"/>
        <end position="31"/>
    </location>
</feature>
<dbReference type="EMBL" id="JADGJQ010000002">
    <property type="protein sequence ID" value="KAJ3185071.1"/>
    <property type="molecule type" value="Genomic_DNA"/>
</dbReference>
<comment type="caution">
    <text evidence="3">The sequence shown here is derived from an EMBL/GenBank/DDBJ whole genome shotgun (WGS) entry which is preliminary data.</text>
</comment>
<evidence type="ECO:0000256" key="1">
    <source>
        <dbReference type="SAM" id="MobiDB-lite"/>
    </source>
</evidence>
<accession>A0AAD5TTQ5</accession>
<keyword evidence="2" id="KW-0812">Transmembrane</keyword>
<protein>
    <submittedName>
        <fullName evidence="3">Uncharacterized protein</fullName>
    </submittedName>
</protein>
<sequence>MQTPPSASPSTSEDIENGLGGAGSDTSLRPRSYESVASNLCAPSSPEPQYKPRVKLPLALVLLSSMIIVAAAIAVPVSILAYRGATDTVNDIILVLKKNYVRQVQERVASITSIVYERIQNNADNFTIRRITDSINNNTIDFLAYPDLLYSYEKSVERSDFLLAAGFCLVGGRDCLLLARNPLPGLICKANLTDTVYGRDCSGLYVDRVLPRSITYSLETITKSSASPDPPIATTGLWANSIFWLIFDPLSVPPVFSGVYGYWWAQWKGYKLGTRDPDPAVGPTGWQEIASLVSKYTDVLREIRTTPNTAIAIWLTQSGELIATNGEFQTLNLDTIVKNEGAGYSGSTYRPTEYPNTYISSAAKYLLGRYGNYSTFPNTTSHQISIPDGDSAFVETRALDDDNGLSWTLLIAIPENDLITRIAASRKRVVATCIGVGIAMVMFAAGITVVIGLPLRKLTRIMTEATAMNFTSVRDGYLNKSSWITELARMEQVFATMLFKFAAAVDRNRLLARHSGPSPNASPFATPPQQPTRPRLLPDGGRSAYIDSQEVL</sequence>
<feature type="transmembrane region" description="Helical" evidence="2">
    <location>
        <begin position="58"/>
        <end position="82"/>
    </location>
</feature>
<reference evidence="3" key="1">
    <citation type="submission" date="2020-05" db="EMBL/GenBank/DDBJ databases">
        <title>Phylogenomic resolution of chytrid fungi.</title>
        <authorList>
            <person name="Stajich J.E."/>
            <person name="Amses K."/>
            <person name="Simmons R."/>
            <person name="Seto K."/>
            <person name="Myers J."/>
            <person name="Bonds A."/>
            <person name="Quandt C.A."/>
            <person name="Barry K."/>
            <person name="Liu P."/>
            <person name="Grigoriev I."/>
            <person name="Longcore J.E."/>
            <person name="James T.Y."/>
        </authorList>
    </citation>
    <scope>NUCLEOTIDE SEQUENCE</scope>
    <source>
        <strain evidence="3">JEL0379</strain>
    </source>
</reference>
<name>A0AAD5TTQ5_9FUNG</name>
<keyword evidence="2" id="KW-0472">Membrane</keyword>
<evidence type="ECO:0000256" key="2">
    <source>
        <dbReference type="SAM" id="Phobius"/>
    </source>
</evidence>
<feature type="region of interest" description="Disordered" evidence="1">
    <location>
        <begin position="516"/>
        <end position="542"/>
    </location>
</feature>
<evidence type="ECO:0000313" key="4">
    <source>
        <dbReference type="Proteomes" id="UP001212152"/>
    </source>
</evidence>
<evidence type="ECO:0000313" key="3">
    <source>
        <dbReference type="EMBL" id="KAJ3185071.1"/>
    </source>
</evidence>